<feature type="transmembrane region" description="Helical" evidence="1">
    <location>
        <begin position="6"/>
        <end position="27"/>
    </location>
</feature>
<feature type="transmembrane region" description="Helical" evidence="1">
    <location>
        <begin position="39"/>
        <end position="61"/>
    </location>
</feature>
<evidence type="ECO:0000256" key="1">
    <source>
        <dbReference type="SAM" id="Phobius"/>
    </source>
</evidence>
<keyword evidence="1" id="KW-1133">Transmembrane helix</keyword>
<dbReference type="AlphaFoldDB" id="A0AB39I650"/>
<gene>
    <name evidence="2" type="ORF">AB4Y39_06235</name>
</gene>
<protein>
    <submittedName>
        <fullName evidence="2">Superinfection immunity protein</fullName>
    </submittedName>
</protein>
<organism evidence="2">
    <name type="scientific">Pseudomonas sp. Hg7Tf</name>
    <dbReference type="NCBI Taxonomy" id="3236988"/>
    <lineage>
        <taxon>Bacteria</taxon>
        <taxon>Pseudomonadati</taxon>
        <taxon>Pseudomonadota</taxon>
        <taxon>Gammaproteobacteria</taxon>
        <taxon>Pseudomonadales</taxon>
        <taxon>Pseudomonadaceae</taxon>
        <taxon>Pseudomonas</taxon>
    </lineage>
</organism>
<dbReference type="RefSeq" id="WP_280041305.1">
    <property type="nucleotide sequence ID" value="NZ_CP162607.1"/>
</dbReference>
<dbReference type="Pfam" id="PF14373">
    <property type="entry name" value="Imm_superinfect"/>
    <property type="match status" value="1"/>
</dbReference>
<accession>A0AB39I650</accession>
<dbReference type="InterPro" id="IPR016410">
    <property type="entry name" value="Phage_imm"/>
</dbReference>
<reference evidence="2" key="1">
    <citation type="submission" date="2024-07" db="EMBL/GenBank/DDBJ databases">
        <title>Identification and characteristics of a novel species of coltsfoot's symbiotic bacteria.</title>
        <authorList>
            <person name="Juszczyk A."/>
            <person name="Jasielczuk I."/>
            <person name="Gurgul A."/>
            <person name="Rogala M."/>
            <person name="Kowalczyk A."/>
            <person name="Szmatola T."/>
            <person name="Kosecka-Strojek M."/>
            <person name="Arent Z."/>
            <person name="Latowski D."/>
        </authorList>
    </citation>
    <scope>NUCLEOTIDE SEQUENCE</scope>
    <source>
        <strain evidence="2">Hg7Tf</strain>
    </source>
</reference>
<proteinExistence type="predicted"/>
<sequence>MQEYSNTVAVVAFLVAFVIYFLPSFIAGSRNHPNTTPVVLLNTFLGWTLLGWVAALVWSALSIDPVKVEAITKPPSQPADKYIEIERIAELKEKGVLSEAEFEAEKTKLLNS</sequence>
<dbReference type="EMBL" id="CP162607">
    <property type="protein sequence ID" value="XDK38260.1"/>
    <property type="molecule type" value="Genomic_DNA"/>
</dbReference>
<evidence type="ECO:0000313" key="2">
    <source>
        <dbReference type="EMBL" id="XDK38260.1"/>
    </source>
</evidence>
<name>A0AB39I650_9PSED</name>
<keyword evidence="1" id="KW-0812">Transmembrane</keyword>
<keyword evidence="1" id="KW-0472">Membrane</keyword>